<dbReference type="STRING" id="1454004.AW11_02375"/>
<evidence type="ECO:0000313" key="2">
    <source>
        <dbReference type="Proteomes" id="UP000022141"/>
    </source>
</evidence>
<sequence>MPETARSERTTQKRVIDLFTDTTRADSLAYRYLGEWARRENNRAIELGLLHDNLAARGYAAAHIAAALQKLETATDATPGAHAPHTVIARRCSRRGNPEVLRFAWSMRWKIVRGWNWIAASAAPPRNDERAGVLPPSRRDFQQARQQRATPAVAGMYMFHIALWGAGADRRRESARDAAPAKSRLVASR</sequence>
<protein>
    <submittedName>
        <fullName evidence="1">Uncharacterized protein</fullName>
    </submittedName>
</protein>
<evidence type="ECO:0000313" key="1">
    <source>
        <dbReference type="EMBL" id="EXI87779.1"/>
    </source>
</evidence>
<gene>
    <name evidence="1" type="ORF">AW11_02375</name>
</gene>
<reference evidence="1" key="1">
    <citation type="submission" date="2014-02" db="EMBL/GenBank/DDBJ databases">
        <title>Expanding our view of genomic diversity in Candidatus Accumulibacter clades.</title>
        <authorList>
            <person name="Skennerton C.T."/>
            <person name="Barr J.J."/>
            <person name="Slater F.R."/>
            <person name="Bond P.L."/>
            <person name="Tyson G.W."/>
        </authorList>
    </citation>
    <scope>NUCLEOTIDE SEQUENCE [LARGE SCALE GENOMIC DNA]</scope>
</reference>
<dbReference type="AlphaFoldDB" id="A0A011R9E0"/>
<accession>A0A011R9E0</accession>
<organism evidence="1 2">
    <name type="scientific">Accumulibacter regalis</name>
    <dbReference type="NCBI Taxonomy" id="522306"/>
    <lineage>
        <taxon>Bacteria</taxon>
        <taxon>Pseudomonadati</taxon>
        <taxon>Pseudomonadota</taxon>
        <taxon>Betaproteobacteria</taxon>
        <taxon>Candidatus Accumulibacter</taxon>
    </lineage>
</organism>
<dbReference type="EMBL" id="JEMY01000031">
    <property type="protein sequence ID" value="EXI87779.1"/>
    <property type="molecule type" value="Genomic_DNA"/>
</dbReference>
<keyword evidence="2" id="KW-1185">Reference proteome</keyword>
<proteinExistence type="predicted"/>
<dbReference type="eggNOG" id="COG0610">
    <property type="taxonomic scope" value="Bacteria"/>
</dbReference>
<comment type="caution">
    <text evidence="1">The sequence shown here is derived from an EMBL/GenBank/DDBJ whole genome shotgun (WGS) entry which is preliminary data.</text>
</comment>
<name>A0A011R9E0_ACCRE</name>
<dbReference type="Proteomes" id="UP000022141">
    <property type="component" value="Unassembled WGS sequence"/>
</dbReference>